<dbReference type="STRING" id="123899.SAMEA3906487_02335"/>
<dbReference type="PATRIC" id="fig|123899.6.peg.2322"/>
<evidence type="ECO:0000256" key="2">
    <source>
        <dbReference type="ARBA" id="ARBA00023015"/>
    </source>
</evidence>
<protein>
    <submittedName>
        <fullName evidence="6">MerR family transcriptional regulator</fullName>
    </submittedName>
</protein>
<dbReference type="SMART" id="SM00422">
    <property type="entry name" value="HTH_MERR"/>
    <property type="match status" value="1"/>
</dbReference>
<dbReference type="OrthoDB" id="9800334at2"/>
<dbReference type="InterPro" id="IPR009061">
    <property type="entry name" value="DNA-bd_dom_put_sf"/>
</dbReference>
<dbReference type="RefSeq" id="WP_063491987.1">
    <property type="nucleotide sequence ID" value="NZ_CP016340.1"/>
</dbReference>
<dbReference type="InterPro" id="IPR000551">
    <property type="entry name" value="MerR-type_HTH_dom"/>
</dbReference>
<gene>
    <name evidence="6" type="ORF">SAMEA3906487_02335</name>
</gene>
<evidence type="ECO:0000256" key="3">
    <source>
        <dbReference type="ARBA" id="ARBA00023125"/>
    </source>
</evidence>
<keyword evidence="7" id="KW-1185">Reference proteome</keyword>
<proteinExistence type="predicted"/>
<dbReference type="PROSITE" id="PS50937">
    <property type="entry name" value="HTH_MERR_2"/>
    <property type="match status" value="1"/>
</dbReference>
<organism evidence="6 7">
    <name type="scientific">Bordetella trematum</name>
    <dbReference type="NCBI Taxonomy" id="123899"/>
    <lineage>
        <taxon>Bacteria</taxon>
        <taxon>Pseudomonadati</taxon>
        <taxon>Pseudomonadota</taxon>
        <taxon>Betaproteobacteria</taxon>
        <taxon>Burkholderiales</taxon>
        <taxon>Alcaligenaceae</taxon>
        <taxon>Bordetella</taxon>
    </lineage>
</organism>
<dbReference type="GO" id="GO:0003677">
    <property type="term" value="F:DNA binding"/>
    <property type="evidence" value="ECO:0007669"/>
    <property type="project" value="UniProtKB-KW"/>
</dbReference>
<reference evidence="6 7" key="1">
    <citation type="submission" date="2016-04" db="EMBL/GenBank/DDBJ databases">
        <authorList>
            <consortium name="Pathogen Informatics"/>
        </authorList>
    </citation>
    <scope>NUCLEOTIDE SEQUENCE [LARGE SCALE GENOMIC DNA]</scope>
    <source>
        <strain evidence="6 7">H044680328</strain>
    </source>
</reference>
<evidence type="ECO:0000313" key="6">
    <source>
        <dbReference type="EMBL" id="SAI70660.1"/>
    </source>
</evidence>
<keyword evidence="1" id="KW-0678">Repressor</keyword>
<dbReference type="PANTHER" id="PTHR30204:SF69">
    <property type="entry name" value="MERR-FAMILY TRANSCRIPTIONAL REGULATOR"/>
    <property type="match status" value="1"/>
</dbReference>
<keyword evidence="3" id="KW-0238">DNA-binding</keyword>
<dbReference type="GO" id="GO:0003700">
    <property type="term" value="F:DNA-binding transcription factor activity"/>
    <property type="evidence" value="ECO:0007669"/>
    <property type="project" value="InterPro"/>
</dbReference>
<dbReference type="InterPro" id="IPR047057">
    <property type="entry name" value="MerR_fam"/>
</dbReference>
<dbReference type="Proteomes" id="UP000076825">
    <property type="component" value="Chromosome 1"/>
</dbReference>
<keyword evidence="2" id="KW-0805">Transcription regulation</keyword>
<keyword evidence="4" id="KW-0804">Transcription</keyword>
<dbReference type="GeneID" id="56590400"/>
<dbReference type="Pfam" id="PF13411">
    <property type="entry name" value="MerR_1"/>
    <property type="match status" value="1"/>
</dbReference>
<feature type="domain" description="HTH merR-type" evidence="5">
    <location>
        <begin position="17"/>
        <end position="86"/>
    </location>
</feature>
<name>A0A157NI08_9BORD</name>
<evidence type="ECO:0000256" key="1">
    <source>
        <dbReference type="ARBA" id="ARBA00022491"/>
    </source>
</evidence>
<dbReference type="KEGG" id="btrm:SAMEA390648702335"/>
<dbReference type="AlphaFoldDB" id="A0A157NI08"/>
<dbReference type="EMBL" id="LT546645">
    <property type="protein sequence ID" value="SAI70660.1"/>
    <property type="molecule type" value="Genomic_DNA"/>
</dbReference>
<dbReference type="PANTHER" id="PTHR30204">
    <property type="entry name" value="REDOX-CYCLING DRUG-SENSING TRANSCRIPTIONAL ACTIVATOR SOXR"/>
    <property type="match status" value="1"/>
</dbReference>
<evidence type="ECO:0000259" key="5">
    <source>
        <dbReference type="PROSITE" id="PS50937"/>
    </source>
</evidence>
<dbReference type="SUPFAM" id="SSF46955">
    <property type="entry name" value="Putative DNA-binding domain"/>
    <property type="match status" value="1"/>
</dbReference>
<dbReference type="eggNOG" id="COG0789">
    <property type="taxonomic scope" value="Bacteria"/>
</dbReference>
<evidence type="ECO:0000313" key="7">
    <source>
        <dbReference type="Proteomes" id="UP000076825"/>
    </source>
</evidence>
<dbReference type="Gene3D" id="1.10.1660.10">
    <property type="match status" value="1"/>
</dbReference>
<accession>A0A157NI08</accession>
<evidence type="ECO:0000256" key="4">
    <source>
        <dbReference type="ARBA" id="ARBA00023163"/>
    </source>
</evidence>
<sequence>MKKLPLDSQADSNTSAVFRTGVAARMAGLPVETLRVWERRYQLSCAARSPQGQRLYSAEQVRRLSLLKQLSDQGHAIGTLAELSIAQLQAMIQAPQHQANRPLSVVVIGATIAARLTDNGHDASPPGSFYGDASIKLSGACQRPQDVASLPRHADVLIMEISELDVDALARIQQARNETQAKAALVLYRFCASSTIRQLRAQGCAVARVPADLQELLPLIRLASAHAPRPHLVAPDMPPIEFNDETLAKIMALRNPVACECPRHLAELLMMVGSFERYSAQCAWRNDADAALHVSLQQAASQARLILETAMDDLLRSEGMWPVPD</sequence>